<keyword evidence="4 5" id="KW-0378">Hydrolase</keyword>
<keyword evidence="3 5" id="KW-0540">Nuclease</keyword>
<dbReference type="RefSeq" id="WP_182584236.1">
    <property type="nucleotide sequence ID" value="NZ_JABVCQ010000022.1"/>
</dbReference>
<dbReference type="PANTHER" id="PTHR33317">
    <property type="entry name" value="POLYNUCLEOTIDYL TRANSFERASE, RIBONUCLEASE H-LIKE SUPERFAMILY PROTEIN"/>
    <property type="match status" value="1"/>
</dbReference>
<proteinExistence type="inferred from homology"/>
<dbReference type="CDD" id="cd16964">
    <property type="entry name" value="YqgF"/>
    <property type="match status" value="1"/>
</dbReference>
<dbReference type="GO" id="GO:0005829">
    <property type="term" value="C:cytosol"/>
    <property type="evidence" value="ECO:0007669"/>
    <property type="project" value="TreeGrafter"/>
</dbReference>
<dbReference type="EMBL" id="JABVCQ010000022">
    <property type="protein sequence ID" value="MBB1126607.1"/>
    <property type="molecule type" value="Genomic_DNA"/>
</dbReference>
<evidence type="ECO:0000256" key="1">
    <source>
        <dbReference type="ARBA" id="ARBA00022490"/>
    </source>
</evidence>
<dbReference type="SUPFAM" id="SSF53098">
    <property type="entry name" value="Ribonuclease H-like"/>
    <property type="match status" value="1"/>
</dbReference>
<keyword evidence="1 5" id="KW-0963">Cytoplasm</keyword>
<dbReference type="Proteomes" id="UP000548632">
    <property type="component" value="Unassembled WGS sequence"/>
</dbReference>
<gene>
    <name evidence="7" type="primary">ruvX</name>
    <name evidence="7" type="ORF">HUK38_10255</name>
</gene>
<dbReference type="InterPro" id="IPR006641">
    <property type="entry name" value="YqgF/RNaseH-like_dom"/>
</dbReference>
<comment type="similarity">
    <text evidence="5">Belongs to the YqgF HJR family.</text>
</comment>
<dbReference type="PANTHER" id="PTHR33317:SF4">
    <property type="entry name" value="POLYNUCLEOTIDYL TRANSFERASE, RIBONUCLEASE H-LIKE SUPERFAMILY PROTEIN"/>
    <property type="match status" value="1"/>
</dbReference>
<dbReference type="Pfam" id="PF03652">
    <property type="entry name" value="RuvX"/>
    <property type="match status" value="1"/>
</dbReference>
<dbReference type="NCBIfam" id="TIGR00250">
    <property type="entry name" value="RNAse_H_YqgF"/>
    <property type="match status" value="1"/>
</dbReference>
<dbReference type="GO" id="GO:0016788">
    <property type="term" value="F:hydrolase activity, acting on ester bonds"/>
    <property type="evidence" value="ECO:0007669"/>
    <property type="project" value="UniProtKB-UniRule"/>
</dbReference>
<sequence length="134" mass="14945">MATVLGFDFGTRKIGVAVGQTVTRTATPLTTVHHQRQQPHWVALERLVREWQPSAAVLGLPYNMDDTVADWAEQVHRFARQLHGRFGLTVHLIDERLTTREARGQLGAAAADPDAVDAFAAKLIVETWLNDQHD</sequence>
<organism evidence="7 8">
    <name type="scientific">Thiospirillum jenense</name>
    <dbReference type="NCBI Taxonomy" id="1653858"/>
    <lineage>
        <taxon>Bacteria</taxon>
        <taxon>Pseudomonadati</taxon>
        <taxon>Pseudomonadota</taxon>
        <taxon>Gammaproteobacteria</taxon>
        <taxon>Chromatiales</taxon>
        <taxon>Chromatiaceae</taxon>
        <taxon>Thiospirillum</taxon>
    </lineage>
</organism>
<feature type="domain" description="YqgF/RNase H-like" evidence="6">
    <location>
        <begin position="2"/>
        <end position="102"/>
    </location>
</feature>
<reference evidence="7 8" key="1">
    <citation type="journal article" date="2020" name="Arch. Microbiol.">
        <title>The genome sequence of the giant phototrophic gammaproteobacterium Thiospirillum jenense gives insight into its physiological properties and phylogenetic relationships.</title>
        <authorList>
            <person name="Imhoff J.F."/>
            <person name="Meyer T.E."/>
            <person name="Kyndt J.A."/>
        </authorList>
    </citation>
    <scope>NUCLEOTIDE SEQUENCE [LARGE SCALE GENOMIC DNA]</scope>
    <source>
        <strain evidence="7 8">DSM 216</strain>
    </source>
</reference>
<evidence type="ECO:0000256" key="5">
    <source>
        <dbReference type="HAMAP-Rule" id="MF_00651"/>
    </source>
</evidence>
<keyword evidence="2 5" id="KW-0690">Ribosome biogenesis</keyword>
<dbReference type="AlphaFoldDB" id="A0A839HI65"/>
<dbReference type="HAMAP" id="MF_00651">
    <property type="entry name" value="Nuclease_YqgF"/>
    <property type="match status" value="1"/>
</dbReference>
<dbReference type="InterPro" id="IPR012337">
    <property type="entry name" value="RNaseH-like_sf"/>
</dbReference>
<protein>
    <recommendedName>
        <fullName evidence="5">Putative pre-16S rRNA nuclease</fullName>
        <ecNumber evidence="5">3.1.-.-</ecNumber>
    </recommendedName>
</protein>
<dbReference type="Gene3D" id="3.30.420.140">
    <property type="entry name" value="YqgF/RNase H-like domain"/>
    <property type="match status" value="1"/>
</dbReference>
<evidence type="ECO:0000256" key="4">
    <source>
        <dbReference type="ARBA" id="ARBA00022801"/>
    </source>
</evidence>
<dbReference type="EC" id="3.1.-.-" evidence="5"/>
<dbReference type="GO" id="GO:0000967">
    <property type="term" value="P:rRNA 5'-end processing"/>
    <property type="evidence" value="ECO:0007669"/>
    <property type="project" value="UniProtKB-UniRule"/>
</dbReference>
<comment type="subcellular location">
    <subcellularLocation>
        <location evidence="5">Cytoplasm</location>
    </subcellularLocation>
</comment>
<evidence type="ECO:0000256" key="3">
    <source>
        <dbReference type="ARBA" id="ARBA00022722"/>
    </source>
</evidence>
<evidence type="ECO:0000259" key="6">
    <source>
        <dbReference type="SMART" id="SM00732"/>
    </source>
</evidence>
<dbReference type="SMART" id="SM00732">
    <property type="entry name" value="YqgFc"/>
    <property type="match status" value="1"/>
</dbReference>
<keyword evidence="8" id="KW-1185">Reference proteome</keyword>
<dbReference type="InterPro" id="IPR037027">
    <property type="entry name" value="YqgF/RNaseH-like_dom_sf"/>
</dbReference>
<dbReference type="GO" id="GO:0004518">
    <property type="term" value="F:nuclease activity"/>
    <property type="evidence" value="ECO:0007669"/>
    <property type="project" value="UniProtKB-KW"/>
</dbReference>
<dbReference type="InterPro" id="IPR005227">
    <property type="entry name" value="YqgF"/>
</dbReference>
<name>A0A839HI65_9GAMM</name>
<evidence type="ECO:0000313" key="8">
    <source>
        <dbReference type="Proteomes" id="UP000548632"/>
    </source>
</evidence>
<evidence type="ECO:0000256" key="2">
    <source>
        <dbReference type="ARBA" id="ARBA00022517"/>
    </source>
</evidence>
<accession>A0A839HI65</accession>
<comment type="function">
    <text evidence="5">Could be a nuclease involved in processing of the 5'-end of pre-16S rRNA.</text>
</comment>
<comment type="caution">
    <text evidence="7">The sequence shown here is derived from an EMBL/GenBank/DDBJ whole genome shotgun (WGS) entry which is preliminary data.</text>
</comment>
<evidence type="ECO:0000313" key="7">
    <source>
        <dbReference type="EMBL" id="MBB1126607.1"/>
    </source>
</evidence>